<proteinExistence type="predicted"/>
<comment type="caution">
    <text evidence="1">The sequence shown here is derived from an EMBL/GenBank/DDBJ whole genome shotgun (WGS) entry which is preliminary data.</text>
</comment>
<dbReference type="EMBL" id="JAUTXU010000202">
    <property type="protein sequence ID" value="KAK3699051.1"/>
    <property type="molecule type" value="Genomic_DNA"/>
</dbReference>
<gene>
    <name evidence="1" type="ORF">LTR37_016655</name>
</gene>
<sequence length="451" mass="50866">MAPGYIPAGKRPLAGNQNQRGFRPGSNAPVPQPFYPQMQQVNYNPPQYGQHPQQFHPQPNLAANINGLQYTQQGAAVPMEYMQYAPGNVGYAASPYGGAMPPQFNNQYVGNIPDPAAENHGFDKAYQTSNQATIRPPNMQQPKFFRTQKATYRIGRWLVAPSNEARMSFGVRMVHHTESNEVRVEKRLRVDEEGSRERAFIERNAMMQLRKAGRHPNINYLHDCFQIPCSPLVSLIVEFCDRGTLEDERMDLDLQGKWAPEAWIWHIFSSLCSALAMIHYGLRDPFDKEHKMTNWNTICHLDIKLLNVFVSRKSDSGHDMGNRFSRIVLGDFGCAVTKEDIESSKFARDSVPCGTRGWFPPELVENVTGWSGNYGKPTDVWQMGGVIQTMCTRLVQPSQGPVRKGLPCGNGYSKELNHLVMEIMGKNDEYRPSAVDVAELVKRDMGILGLF</sequence>
<keyword evidence="2" id="KW-1185">Reference proteome</keyword>
<evidence type="ECO:0000313" key="1">
    <source>
        <dbReference type="EMBL" id="KAK3699051.1"/>
    </source>
</evidence>
<name>A0ACC3MMB7_9PEZI</name>
<reference evidence="1" key="1">
    <citation type="submission" date="2023-07" db="EMBL/GenBank/DDBJ databases">
        <title>Black Yeasts Isolated from many extreme environments.</title>
        <authorList>
            <person name="Coleine C."/>
            <person name="Stajich J.E."/>
            <person name="Selbmann L."/>
        </authorList>
    </citation>
    <scope>NUCLEOTIDE SEQUENCE</scope>
    <source>
        <strain evidence="1">CCFEE 5714</strain>
    </source>
</reference>
<accession>A0ACC3MMB7</accession>
<dbReference type="Proteomes" id="UP001281147">
    <property type="component" value="Unassembled WGS sequence"/>
</dbReference>
<protein>
    <submittedName>
        <fullName evidence="1">Uncharacterized protein</fullName>
    </submittedName>
</protein>
<organism evidence="1 2">
    <name type="scientific">Vermiconidia calcicola</name>
    <dbReference type="NCBI Taxonomy" id="1690605"/>
    <lineage>
        <taxon>Eukaryota</taxon>
        <taxon>Fungi</taxon>
        <taxon>Dikarya</taxon>
        <taxon>Ascomycota</taxon>
        <taxon>Pezizomycotina</taxon>
        <taxon>Dothideomycetes</taxon>
        <taxon>Dothideomycetidae</taxon>
        <taxon>Mycosphaerellales</taxon>
        <taxon>Extremaceae</taxon>
        <taxon>Vermiconidia</taxon>
    </lineage>
</organism>
<evidence type="ECO:0000313" key="2">
    <source>
        <dbReference type="Proteomes" id="UP001281147"/>
    </source>
</evidence>